<reference evidence="2 3" key="1">
    <citation type="submission" date="2023-07" db="EMBL/GenBank/DDBJ databases">
        <title>Sorghum-associated microbial communities from plants grown in Nebraska, USA.</title>
        <authorList>
            <person name="Schachtman D."/>
        </authorList>
    </citation>
    <scope>NUCLEOTIDE SEQUENCE [LARGE SCALE GENOMIC DNA]</scope>
    <source>
        <strain evidence="2 3">4138</strain>
    </source>
</reference>
<dbReference type="GO" id="GO:0160151">
    <property type="term" value="F:tRNA pseudouridine(32) synthase activity"/>
    <property type="evidence" value="ECO:0007669"/>
    <property type="project" value="UniProtKB-EC"/>
</dbReference>
<sequence>MKLTKKLQVTEAQQAIEALVAAAPQLSKGRLKDAMNKGAVLWRRGKQNKRMRRAQADLLPGDSLELNYDEQLLQRSCDPAVLIHEARGYSVWFKPAGMLSQGNEWGDHLALLRFAELHWQGKRQVFLLHRLDREASGLVLIAHTKQAAAAFSLMIQQHKIEKEYRIEVKGQLSDELLAEGQLTAVLDDKACTTEFELESYSEEHRSSIIRVKLITGRKHQIRRHFALAGHPVMGDPAYGSGNKNEQGLMLQAVKLKFICPFRKTAMEFELPAHLVQL</sequence>
<dbReference type="Pfam" id="PF00849">
    <property type="entry name" value="PseudoU_synth_2"/>
    <property type="match status" value="1"/>
</dbReference>
<dbReference type="InterPro" id="IPR006145">
    <property type="entry name" value="PsdUridine_synth_RsuA/RluA"/>
</dbReference>
<comment type="caution">
    <text evidence="2">The sequence shown here is derived from an EMBL/GenBank/DDBJ whole genome shotgun (WGS) entry which is preliminary data.</text>
</comment>
<protein>
    <submittedName>
        <fullName evidence="2">tRNA pseudouridine32 synthase/23S rRNA pseudouridine746 synthase</fullName>
        <ecNumber evidence="2">5.4.99.28</ecNumber>
        <ecNumber evidence="2">5.4.99.29</ecNumber>
    </submittedName>
</protein>
<name>A0ABU1VXD8_9GAMM</name>
<gene>
    <name evidence="2" type="ORF">J2W69_000982</name>
</gene>
<evidence type="ECO:0000313" key="3">
    <source>
        <dbReference type="Proteomes" id="UP001257909"/>
    </source>
</evidence>
<dbReference type="CDD" id="cd02869">
    <property type="entry name" value="PseudoU_synth_RluA_like"/>
    <property type="match status" value="1"/>
</dbReference>
<evidence type="ECO:0000259" key="1">
    <source>
        <dbReference type="Pfam" id="PF00849"/>
    </source>
</evidence>
<dbReference type="SUPFAM" id="SSF55120">
    <property type="entry name" value="Pseudouridine synthase"/>
    <property type="match status" value="1"/>
</dbReference>
<dbReference type="EMBL" id="JAVDWR010000002">
    <property type="protein sequence ID" value="MDR7120053.1"/>
    <property type="molecule type" value="Genomic_DNA"/>
</dbReference>
<feature type="domain" description="Pseudouridine synthase RsuA/RluA-like" evidence="1">
    <location>
        <begin position="89"/>
        <end position="226"/>
    </location>
</feature>
<organism evidence="2 3">
    <name type="scientific">Rheinheimera soli</name>
    <dbReference type="NCBI Taxonomy" id="443616"/>
    <lineage>
        <taxon>Bacteria</taxon>
        <taxon>Pseudomonadati</taxon>
        <taxon>Pseudomonadota</taxon>
        <taxon>Gammaproteobacteria</taxon>
        <taxon>Chromatiales</taxon>
        <taxon>Chromatiaceae</taxon>
        <taxon>Rheinheimera</taxon>
    </lineage>
</organism>
<dbReference type="GO" id="GO:0160142">
    <property type="term" value="F:23S rRNA pseudouridine(746) synthase activity"/>
    <property type="evidence" value="ECO:0007669"/>
    <property type="project" value="UniProtKB-EC"/>
</dbReference>
<dbReference type="EC" id="5.4.99.28" evidence="2"/>
<dbReference type="Gene3D" id="3.30.2350.10">
    <property type="entry name" value="Pseudouridine synthase"/>
    <property type="match status" value="1"/>
</dbReference>
<accession>A0ABU1VXD8</accession>
<dbReference type="RefSeq" id="WP_310275134.1">
    <property type="nucleotide sequence ID" value="NZ_JAVDWR010000002.1"/>
</dbReference>
<dbReference type="EC" id="5.4.99.29" evidence="2"/>
<dbReference type="PANTHER" id="PTHR21600">
    <property type="entry name" value="MITOCHONDRIAL RNA PSEUDOURIDINE SYNTHASE"/>
    <property type="match status" value="1"/>
</dbReference>
<dbReference type="Proteomes" id="UP001257909">
    <property type="component" value="Unassembled WGS sequence"/>
</dbReference>
<evidence type="ECO:0000313" key="2">
    <source>
        <dbReference type="EMBL" id="MDR7120053.1"/>
    </source>
</evidence>
<dbReference type="InterPro" id="IPR020103">
    <property type="entry name" value="PsdUridine_synth_cat_dom_sf"/>
</dbReference>
<proteinExistence type="predicted"/>
<keyword evidence="3" id="KW-1185">Reference proteome</keyword>
<dbReference type="InterPro" id="IPR050188">
    <property type="entry name" value="RluA_PseudoU_synthase"/>
</dbReference>
<keyword evidence="2" id="KW-0413">Isomerase</keyword>